<evidence type="ECO:0000313" key="2">
    <source>
        <dbReference type="Proteomes" id="UP000318055"/>
    </source>
</evidence>
<proteinExistence type="predicted"/>
<dbReference type="RefSeq" id="WP_145848228.1">
    <property type="nucleotide sequence ID" value="NZ_CP042239.1"/>
</dbReference>
<sequence length="273" mass="29773">MESIDPGNACAAFGEDDLVELLAIAEYHEDAGSVLMNLAAQAGKQADNVVEWLPDDWEAKLQGMLDLALRQSYAFAFRTNRSTRRAPGDARPVKNSEGFHRFAAGFTGAIGGIGGIGMTLADLAVTTTLILRSIQQIAAYYGEDIDDPQVRAQCIAVFGLGGPLTDDDATDTGLWAGRIALSHQSVSGVIGAVVPRMGRTFGQSIAARAAPVISAAAGAAINTVFTRYYQKMAHVHFRLRRIERRHPREQVMACFERIVLLERERRKSRKRRS</sequence>
<accession>A0A518RHX6</accession>
<dbReference type="InterPro" id="IPR024787">
    <property type="entry name" value="EcsC"/>
</dbReference>
<dbReference type="AlphaFoldDB" id="A0A518RHX6"/>
<dbReference type="EMBL" id="CP042239">
    <property type="protein sequence ID" value="QDX27040.1"/>
    <property type="molecule type" value="Genomic_DNA"/>
</dbReference>
<dbReference type="PANTHER" id="PTHR41260:SF1">
    <property type="entry name" value="PROTEIN ECSC"/>
    <property type="match status" value="1"/>
</dbReference>
<dbReference type="Pfam" id="PF12787">
    <property type="entry name" value="EcsC"/>
    <property type="match status" value="1"/>
</dbReference>
<name>A0A518RHX6_9SPHN</name>
<evidence type="ECO:0000313" key="1">
    <source>
        <dbReference type="EMBL" id="QDX27040.1"/>
    </source>
</evidence>
<dbReference type="KEGG" id="ssua:FPZ54_14195"/>
<dbReference type="OrthoDB" id="7569638at2"/>
<protein>
    <submittedName>
        <fullName evidence="1">Protein EcsC</fullName>
    </submittedName>
</protein>
<dbReference type="Proteomes" id="UP000318055">
    <property type="component" value="Chromosome"/>
</dbReference>
<gene>
    <name evidence="1" type="ORF">FPZ54_14195</name>
</gene>
<dbReference type="PANTHER" id="PTHR41260">
    <property type="entry name" value="PROTEIN ECSC"/>
    <property type="match status" value="1"/>
</dbReference>
<reference evidence="1 2" key="1">
    <citation type="submission" date="2019-07" db="EMBL/GenBank/DDBJ databases">
        <title>Sphingomonas alkalisoli sp. nov., isolated from rhizosphere soil of Suaedae salsa.</title>
        <authorList>
            <person name="Zhang H."/>
            <person name="Xu L."/>
            <person name="Zhang J.-X."/>
            <person name="Sun J.-Q."/>
        </authorList>
    </citation>
    <scope>NUCLEOTIDE SEQUENCE [LARGE SCALE GENOMIC DNA]</scope>
    <source>
        <strain evidence="1 2">XS-10</strain>
    </source>
</reference>
<keyword evidence="2" id="KW-1185">Reference proteome</keyword>
<organism evidence="1 2">
    <name type="scientific">Sphingomonas suaedae</name>
    <dbReference type="NCBI Taxonomy" id="2599297"/>
    <lineage>
        <taxon>Bacteria</taxon>
        <taxon>Pseudomonadati</taxon>
        <taxon>Pseudomonadota</taxon>
        <taxon>Alphaproteobacteria</taxon>
        <taxon>Sphingomonadales</taxon>
        <taxon>Sphingomonadaceae</taxon>
        <taxon>Sphingomonas</taxon>
    </lineage>
</organism>